<organism evidence="2 3">
    <name type="scientific">Fusarium coffeatum</name>
    <dbReference type="NCBI Taxonomy" id="231269"/>
    <lineage>
        <taxon>Eukaryota</taxon>
        <taxon>Fungi</taxon>
        <taxon>Dikarya</taxon>
        <taxon>Ascomycota</taxon>
        <taxon>Pezizomycotina</taxon>
        <taxon>Sordariomycetes</taxon>
        <taxon>Hypocreomycetidae</taxon>
        <taxon>Hypocreales</taxon>
        <taxon>Nectriaceae</taxon>
        <taxon>Fusarium</taxon>
        <taxon>Fusarium incarnatum-equiseti species complex</taxon>
    </lineage>
</organism>
<feature type="region of interest" description="Disordered" evidence="1">
    <location>
        <begin position="1"/>
        <end position="20"/>
    </location>
</feature>
<dbReference type="OrthoDB" id="2283785at2759"/>
<comment type="caution">
    <text evidence="2">The sequence shown here is derived from an EMBL/GenBank/DDBJ whole genome shotgun (WGS) entry which is preliminary data.</text>
</comment>
<gene>
    <name evidence="2" type="ORF">FIESC28_09509</name>
</gene>
<sequence length="385" mass="43113">MEPKNTERSSTSFQKRRGPTAYTSFRDMKYRKRREDSITISIDDHTPSKIYRTGSTVKGVVEIKPKSLLRYTGIAIKLVCDSSVQLPGRYYETFYRHLDLNMPVEERLVPRVENGHPVKRYLHAGQTYTIPFSFELCDLHDSQACPHDVVSSYVSELHQQLPPSLAGIDRDAMVPYGIRIDYTIIATLADLYWAGKEASHTIQFMPRFSKQPFLGTSSTDSTLKLRATQQLGSRDFSSSPGQITLSAEEPHILVLRDGGRSYQTTGIITFLHLESSKSQPAMPSECILSATLESQTWSQTKPMQNLPHITKAKNCHSVSKPLMKDIEFDLGAGHRFAASLVGRQKGLLTVILLLLDSEDILLTYSGHYRIGTVEIGSAIADGSRE</sequence>
<evidence type="ECO:0000256" key="1">
    <source>
        <dbReference type="SAM" id="MobiDB-lite"/>
    </source>
</evidence>
<dbReference type="Proteomes" id="UP000253153">
    <property type="component" value="Unassembled WGS sequence"/>
</dbReference>
<keyword evidence="3" id="KW-1185">Reference proteome</keyword>
<name>A0A366QZI1_9HYPO</name>
<dbReference type="Gene3D" id="2.60.40.640">
    <property type="match status" value="1"/>
</dbReference>
<evidence type="ECO:0000313" key="3">
    <source>
        <dbReference type="Proteomes" id="UP000253153"/>
    </source>
</evidence>
<dbReference type="InterPro" id="IPR014752">
    <property type="entry name" value="Arrestin-like_C"/>
</dbReference>
<evidence type="ECO:0000313" key="2">
    <source>
        <dbReference type="EMBL" id="RBR10307.1"/>
    </source>
</evidence>
<proteinExistence type="predicted"/>
<protein>
    <recommendedName>
        <fullName evidence="4">Arrestin-like N-terminal domain-containing protein</fullName>
    </recommendedName>
</protein>
<dbReference type="AlphaFoldDB" id="A0A366QZI1"/>
<accession>A0A366QZI1</accession>
<dbReference type="RefSeq" id="XP_031012296.1">
    <property type="nucleotide sequence ID" value="XM_031163645.1"/>
</dbReference>
<evidence type="ECO:0008006" key="4">
    <source>
        <dbReference type="Google" id="ProtNLM"/>
    </source>
</evidence>
<dbReference type="EMBL" id="QKXC01000239">
    <property type="protein sequence ID" value="RBR10307.1"/>
    <property type="molecule type" value="Genomic_DNA"/>
</dbReference>
<dbReference type="GeneID" id="41998941"/>
<reference evidence="2 3" key="1">
    <citation type="submission" date="2018-06" db="EMBL/GenBank/DDBJ databases">
        <title>Fusarium incarnatum-equiseti species complex species 28.</title>
        <authorList>
            <person name="Gardiner D.M."/>
        </authorList>
    </citation>
    <scope>NUCLEOTIDE SEQUENCE [LARGE SCALE GENOMIC DNA]</scope>
    <source>
        <strain evidence="2 3">FIESC_28</strain>
    </source>
</reference>